<keyword evidence="2" id="KW-1185">Reference proteome</keyword>
<evidence type="ECO:0000313" key="1">
    <source>
        <dbReference type="EMBL" id="CCC82205.1"/>
    </source>
</evidence>
<dbReference type="eggNOG" id="arCOG05576">
    <property type="taxonomic scope" value="Archaea"/>
</dbReference>
<organism evidence="1 2">
    <name type="scientific">Thermoproteus tenax (strain ATCC 35583 / DSM 2078 / JCM 9277 / NBRC 100435 / Kra 1)</name>
    <dbReference type="NCBI Taxonomy" id="768679"/>
    <lineage>
        <taxon>Archaea</taxon>
        <taxon>Thermoproteota</taxon>
        <taxon>Thermoprotei</taxon>
        <taxon>Thermoproteales</taxon>
        <taxon>Thermoproteaceae</taxon>
        <taxon>Thermoproteus</taxon>
    </lineage>
</organism>
<dbReference type="KEGG" id="ttn:TTX_1579"/>
<accession>G4RKW0</accession>
<dbReference type="RefSeq" id="WP_014127459.1">
    <property type="nucleotide sequence ID" value="NC_016070.1"/>
</dbReference>
<evidence type="ECO:0000313" key="2">
    <source>
        <dbReference type="Proteomes" id="UP000002654"/>
    </source>
</evidence>
<dbReference type="Proteomes" id="UP000002654">
    <property type="component" value="Chromosome"/>
</dbReference>
<proteinExistence type="predicted"/>
<dbReference type="AlphaFoldDB" id="G4RKW0"/>
<dbReference type="PATRIC" id="fig|768679.9.peg.1601"/>
<gene>
    <name evidence="1" type="ordered locus">TTX_1579</name>
</gene>
<protein>
    <submittedName>
        <fullName evidence="1">Uncharacterized protein</fullName>
    </submittedName>
</protein>
<dbReference type="EMBL" id="FN869859">
    <property type="protein sequence ID" value="CCC82205.1"/>
    <property type="molecule type" value="Genomic_DNA"/>
</dbReference>
<reference evidence="1 2" key="1">
    <citation type="journal article" date="2011" name="PLoS ONE">
        <title>The complete genome sequence of Thermoproteus tenax: a physiologically versatile member of the Crenarchaeota.</title>
        <authorList>
            <person name="Siebers B."/>
            <person name="Zaparty M."/>
            <person name="Raddatz G."/>
            <person name="Tjaden B."/>
            <person name="Albers S.V."/>
            <person name="Bell S.D."/>
            <person name="Blombach F."/>
            <person name="Kletzin A."/>
            <person name="Kyrpides N."/>
            <person name="Lanz C."/>
            <person name="Plagens A."/>
            <person name="Rampp M."/>
            <person name="Rosinus A."/>
            <person name="von Jan M."/>
            <person name="Makarova K.S."/>
            <person name="Klenk H.P."/>
            <person name="Schuster S.C."/>
            <person name="Hensel R."/>
        </authorList>
    </citation>
    <scope>NUCLEOTIDE SEQUENCE [LARGE SCALE GENOMIC DNA]</scope>
    <source>
        <strain evidence="2">ATCC 35583 / DSM 2078 / JCM 9277 / NBRC 100435 / Kra 1</strain>
    </source>
</reference>
<dbReference type="OrthoDB" id="28287at2157"/>
<dbReference type="GeneID" id="11262460"/>
<dbReference type="PaxDb" id="768679-TTX_1579"/>
<sequence>MSRKIFIVREGDLRWDADIVIDARPPYEFYDVILFRGRELKSLIAVGETRGGSIVAWGKYTGRPVAALLNGVLYIRAVPLSLYEALGYVAQELEDAKGRDELREIVEKLKKVVVEERRRYKRSKSLLALQKYVDGEAELPSYLADLIGHIDRDRLAKALEVLYGEIY</sequence>
<dbReference type="HOGENOM" id="CLU_1582951_0_0_2"/>
<dbReference type="STRING" id="768679.TTX_1579"/>
<name>G4RKW0_THETK</name>